<dbReference type="InterPro" id="IPR007387">
    <property type="entry name" value="TRAP_DctQ"/>
</dbReference>
<evidence type="ECO:0000256" key="5">
    <source>
        <dbReference type="ARBA" id="ARBA00022692"/>
    </source>
</evidence>
<evidence type="ECO:0000256" key="4">
    <source>
        <dbReference type="ARBA" id="ARBA00022519"/>
    </source>
</evidence>
<dbReference type="eggNOG" id="COG3090">
    <property type="taxonomic scope" value="Bacteria"/>
</dbReference>
<name>D5EHB2_AMICL</name>
<protein>
    <submittedName>
        <fullName evidence="11">Tripartite ATP-independent periplasmic transporter DctQ component</fullName>
    </submittedName>
</protein>
<proteinExistence type="inferred from homology"/>
<dbReference type="STRING" id="572547.Amico_1831"/>
<dbReference type="PANTHER" id="PTHR35011:SF2">
    <property type="entry name" value="2,3-DIKETO-L-GULONATE TRAP TRANSPORTER SMALL PERMEASE PROTEIN YIAM"/>
    <property type="match status" value="1"/>
</dbReference>
<keyword evidence="4" id="KW-0997">Cell inner membrane</keyword>
<dbReference type="KEGG" id="aco:Amico_1831"/>
<dbReference type="Pfam" id="PF04290">
    <property type="entry name" value="DctQ"/>
    <property type="match status" value="1"/>
</dbReference>
<evidence type="ECO:0000256" key="7">
    <source>
        <dbReference type="ARBA" id="ARBA00023136"/>
    </source>
</evidence>
<feature type="transmembrane region" description="Helical" evidence="9">
    <location>
        <begin position="12"/>
        <end position="32"/>
    </location>
</feature>
<dbReference type="GO" id="GO:0005886">
    <property type="term" value="C:plasma membrane"/>
    <property type="evidence" value="ECO:0007669"/>
    <property type="project" value="UniProtKB-SubCell"/>
</dbReference>
<dbReference type="EMBL" id="CP001997">
    <property type="protein sequence ID" value="ADE57944.1"/>
    <property type="molecule type" value="Genomic_DNA"/>
</dbReference>
<dbReference type="AlphaFoldDB" id="D5EHB2"/>
<feature type="transmembrane region" description="Helical" evidence="9">
    <location>
        <begin position="83"/>
        <end position="107"/>
    </location>
</feature>
<dbReference type="Proteomes" id="UP000002366">
    <property type="component" value="Chromosome"/>
</dbReference>
<keyword evidence="2" id="KW-0813">Transport</keyword>
<dbReference type="RefSeq" id="WP_013049206.1">
    <property type="nucleotide sequence ID" value="NC_014011.1"/>
</dbReference>
<reference evidence="11 12" key="1">
    <citation type="journal article" date="2010" name="Stand. Genomic Sci.">
        <title>Complete genome sequence of Aminobacterium colombiense type strain (ALA-1).</title>
        <authorList>
            <person name="Chertkov O."/>
            <person name="Sikorski J."/>
            <person name="Brambilla E."/>
            <person name="Lapidus A."/>
            <person name="Copeland A."/>
            <person name="Glavina Del Rio T."/>
            <person name="Nolan M."/>
            <person name="Lucas S."/>
            <person name="Tice H."/>
            <person name="Cheng J.F."/>
            <person name="Han C."/>
            <person name="Detter J.C."/>
            <person name="Bruce D."/>
            <person name="Tapia R."/>
            <person name="Goodwin L."/>
            <person name="Pitluck S."/>
            <person name="Liolios K."/>
            <person name="Ivanova N."/>
            <person name="Mavromatis K."/>
            <person name="Ovchinnikova G."/>
            <person name="Pati A."/>
            <person name="Chen A."/>
            <person name="Palaniappan K."/>
            <person name="Land M."/>
            <person name="Hauser L."/>
            <person name="Chang Y.J."/>
            <person name="Jeffries C.D."/>
            <person name="Spring S."/>
            <person name="Rohde M."/>
            <person name="Goker M."/>
            <person name="Bristow J."/>
            <person name="Eisen J.A."/>
            <person name="Markowitz V."/>
            <person name="Hugenholtz P."/>
            <person name="Kyrpides N.C."/>
            <person name="Klenk H.P."/>
        </authorList>
    </citation>
    <scope>NUCLEOTIDE SEQUENCE [LARGE SCALE GENOMIC DNA]</scope>
    <source>
        <strain evidence="12">DSM 12261 / ALA-1</strain>
    </source>
</reference>
<keyword evidence="6 9" id="KW-1133">Transmembrane helix</keyword>
<dbReference type="GO" id="GO:0015740">
    <property type="term" value="P:C4-dicarboxylate transport"/>
    <property type="evidence" value="ECO:0007669"/>
    <property type="project" value="TreeGrafter"/>
</dbReference>
<dbReference type="HOGENOM" id="CLU_086356_3_7_0"/>
<dbReference type="InterPro" id="IPR055348">
    <property type="entry name" value="DctQ"/>
</dbReference>
<keyword evidence="3" id="KW-1003">Cell membrane</keyword>
<dbReference type="PANTHER" id="PTHR35011">
    <property type="entry name" value="2,3-DIKETO-L-GULONATE TRAP TRANSPORTER SMALL PERMEASE PROTEIN YIAM"/>
    <property type="match status" value="1"/>
</dbReference>
<gene>
    <name evidence="11" type="ordered locus">Amico_1831</name>
</gene>
<keyword evidence="7 9" id="KW-0472">Membrane</keyword>
<evidence type="ECO:0000259" key="10">
    <source>
        <dbReference type="Pfam" id="PF04290"/>
    </source>
</evidence>
<keyword evidence="5 9" id="KW-0812">Transmembrane</keyword>
<comment type="subcellular location">
    <subcellularLocation>
        <location evidence="1">Cell inner membrane</location>
        <topology evidence="1">Multi-pass membrane protein</topology>
    </subcellularLocation>
</comment>
<evidence type="ECO:0000256" key="2">
    <source>
        <dbReference type="ARBA" id="ARBA00022448"/>
    </source>
</evidence>
<evidence type="ECO:0000313" key="12">
    <source>
        <dbReference type="Proteomes" id="UP000002366"/>
    </source>
</evidence>
<feature type="transmembrane region" description="Helical" evidence="9">
    <location>
        <begin position="127"/>
        <end position="146"/>
    </location>
</feature>
<evidence type="ECO:0000313" key="11">
    <source>
        <dbReference type="EMBL" id="ADE57944.1"/>
    </source>
</evidence>
<evidence type="ECO:0000256" key="8">
    <source>
        <dbReference type="ARBA" id="ARBA00038436"/>
    </source>
</evidence>
<feature type="transmembrane region" description="Helical" evidence="9">
    <location>
        <begin position="47"/>
        <end position="63"/>
    </location>
</feature>
<accession>D5EHB2</accession>
<keyword evidence="12" id="KW-1185">Reference proteome</keyword>
<evidence type="ECO:0000256" key="9">
    <source>
        <dbReference type="SAM" id="Phobius"/>
    </source>
</evidence>
<comment type="similarity">
    <text evidence="8">Belongs to the TRAP transporter small permease family.</text>
</comment>
<evidence type="ECO:0000256" key="3">
    <source>
        <dbReference type="ARBA" id="ARBA00022475"/>
    </source>
</evidence>
<organism evidence="11 12">
    <name type="scientific">Aminobacterium colombiense (strain DSM 12261 / ALA-1)</name>
    <dbReference type="NCBI Taxonomy" id="572547"/>
    <lineage>
        <taxon>Bacteria</taxon>
        <taxon>Thermotogati</taxon>
        <taxon>Synergistota</taxon>
        <taxon>Synergistia</taxon>
        <taxon>Synergistales</taxon>
        <taxon>Aminobacteriaceae</taxon>
        <taxon>Aminobacterium</taxon>
    </lineage>
</organism>
<dbReference type="GO" id="GO:0022857">
    <property type="term" value="F:transmembrane transporter activity"/>
    <property type="evidence" value="ECO:0007669"/>
    <property type="project" value="TreeGrafter"/>
</dbReference>
<evidence type="ECO:0000256" key="6">
    <source>
        <dbReference type="ARBA" id="ARBA00022989"/>
    </source>
</evidence>
<evidence type="ECO:0000256" key="1">
    <source>
        <dbReference type="ARBA" id="ARBA00004429"/>
    </source>
</evidence>
<feature type="domain" description="Tripartite ATP-independent periplasmic transporters DctQ component" evidence="10">
    <location>
        <begin position="24"/>
        <end position="148"/>
    </location>
</feature>
<sequence>MKALKLIDKYLEEVITILLFSIIIVVGIEQVITRYLFSFVHSWSEELMRVCFVLLSLVGFSLCEKKLQHVRVEVIKLILPPRLLVAANVFSSAVFLIFCLLVTHYSVKITAMQFKSSQITAAMGLPTWTYFVFGPFFFGLMAFRIIQKEILPLFRPQKESRMM</sequence>